<dbReference type="InterPro" id="IPR006426">
    <property type="entry name" value="Asn_synth_AEB"/>
</dbReference>
<dbReference type="GO" id="GO:0005829">
    <property type="term" value="C:cytosol"/>
    <property type="evidence" value="ECO:0007669"/>
    <property type="project" value="TreeGrafter"/>
</dbReference>
<dbReference type="InterPro" id="IPR029055">
    <property type="entry name" value="Ntn_hydrolases_N"/>
</dbReference>
<dbReference type="InterPro" id="IPR001962">
    <property type="entry name" value="Asn_synthase"/>
</dbReference>
<dbReference type="InterPro" id="IPR014729">
    <property type="entry name" value="Rossmann-like_a/b/a_fold"/>
</dbReference>
<evidence type="ECO:0000256" key="8">
    <source>
        <dbReference type="PIRSR" id="PIRSR001589-1"/>
    </source>
</evidence>
<name>A0A1I2K359_9GAMM</name>
<dbReference type="PANTHER" id="PTHR43284:SF1">
    <property type="entry name" value="ASPARAGINE SYNTHETASE"/>
    <property type="match status" value="1"/>
</dbReference>
<keyword evidence="4 9" id="KW-0547">Nucleotide-binding</keyword>
<dbReference type="STRING" id="1076937.SAMN04488120_11210"/>
<feature type="binding site" evidence="9">
    <location>
        <position position="312"/>
    </location>
    <ligand>
        <name>ATP</name>
        <dbReference type="ChEBI" id="CHEBI:30616"/>
    </ligand>
</feature>
<dbReference type="Pfam" id="PF00733">
    <property type="entry name" value="Asn_synthase"/>
    <property type="match status" value="1"/>
</dbReference>
<dbReference type="Gene3D" id="3.60.20.10">
    <property type="entry name" value="Glutamine Phosphoribosylpyrophosphate, subunit 1, domain 1"/>
    <property type="match status" value="1"/>
</dbReference>
<evidence type="ECO:0000256" key="6">
    <source>
        <dbReference type="ARBA" id="ARBA00022962"/>
    </source>
</evidence>
<evidence type="ECO:0000256" key="7">
    <source>
        <dbReference type="ARBA" id="ARBA00048741"/>
    </source>
</evidence>
<evidence type="ECO:0000256" key="1">
    <source>
        <dbReference type="ARBA" id="ARBA00005187"/>
    </source>
</evidence>
<sequence>MCGIAGVLRPRTPAGDAQADAAAVRRMTAALAHRGPDGAGHWFDAEAGIGLGHRRLAIIDLSEQGAQPMVSADGRWVLAFNGEIYNFRDLRQRLDTAGPHPWRGHSDTEVLLEAIAAWGLEPTLERVDGMFALAVWDRAQQTLYLARDRFGEKPLYLAWDGRRLTFASQLRALSLADTEPRAPDPAGLRWLLRLGYIPAPWTPLAGAFKLPPGTFLRVTAGDPPPRAAAELAARCQRYWDATAFARVCRTQPPLQDPAQALHLIERRLEEAIARRMIADVPLGAFLSGGIDSSLVVALMSKLSRRPVRTFTIGFDDPALDETLPAAEVASALGSEHHAERLRIEDALALLPQLDGVYDEPLADPSQLPTILLCRVARRHVKVALSGDGGDELFFGYQRQFNALALWRVLRRTPRGIRHAAAQLCTMLGRIDTGHTRRHWRRAAFLRSDSAAALHRAMSEHWAMPHEDPTALATVADPRLDDMANMRLFDQTFYLPGALMPKSDRASMAVGLELRMPFLETSVLEMAWRIPDTLLFRQGQGKWILRQLLARHVPTAIAQRRKQGFAIPLARWLRTELRDWGTRLIHEAPDMPELGLDRRALRGLWTHHLRGRIDASDPLWTALTLLAWLRANPATRPIPCAS</sequence>
<feature type="domain" description="Glutamine amidotransferase type-2" evidence="11">
    <location>
        <begin position="2"/>
        <end position="221"/>
    </location>
</feature>
<evidence type="ECO:0000256" key="5">
    <source>
        <dbReference type="ARBA" id="ARBA00022840"/>
    </source>
</evidence>
<evidence type="ECO:0000256" key="9">
    <source>
        <dbReference type="PIRSR" id="PIRSR001589-2"/>
    </source>
</evidence>
<dbReference type="Pfam" id="PF13522">
    <property type="entry name" value="GATase_6"/>
    <property type="match status" value="1"/>
</dbReference>
<proteinExistence type="inferred from homology"/>
<keyword evidence="13" id="KW-1185">Reference proteome</keyword>
<evidence type="ECO:0000256" key="2">
    <source>
        <dbReference type="ARBA" id="ARBA00005752"/>
    </source>
</evidence>
<evidence type="ECO:0000313" key="12">
    <source>
        <dbReference type="EMBL" id="SFF60768.1"/>
    </source>
</evidence>
<dbReference type="AlphaFoldDB" id="A0A1I2K359"/>
<gene>
    <name evidence="12" type="ORF">SAMN04488120_11210</name>
</gene>
<comment type="pathway">
    <text evidence="1">Amino-acid biosynthesis; L-asparagine biosynthesis; L-asparagine from L-aspartate (L-Gln route): step 1/1.</text>
</comment>
<dbReference type="EC" id="6.3.5.4" evidence="3"/>
<dbReference type="PANTHER" id="PTHR43284">
    <property type="entry name" value="ASPARAGINE SYNTHETASE (GLUTAMINE-HYDROLYZING)"/>
    <property type="match status" value="1"/>
</dbReference>
<feature type="binding site" evidence="9">
    <location>
        <begin position="385"/>
        <end position="386"/>
    </location>
    <ligand>
        <name>ATP</name>
        <dbReference type="ChEBI" id="CHEBI:30616"/>
    </ligand>
</feature>
<dbReference type="CDD" id="cd00712">
    <property type="entry name" value="AsnB"/>
    <property type="match status" value="1"/>
</dbReference>
<keyword evidence="8" id="KW-0061">Asparagine biosynthesis</keyword>
<keyword evidence="5 9" id="KW-0067">ATP-binding</keyword>
<dbReference type="GO" id="GO:0006529">
    <property type="term" value="P:asparagine biosynthetic process"/>
    <property type="evidence" value="ECO:0007669"/>
    <property type="project" value="UniProtKB-KW"/>
</dbReference>
<keyword evidence="6 8" id="KW-0315">Glutamine amidotransferase</keyword>
<dbReference type="OrthoDB" id="9763290at2"/>
<reference evidence="12 13" key="1">
    <citation type="submission" date="2016-10" db="EMBL/GenBank/DDBJ databases">
        <authorList>
            <person name="de Groot N.N."/>
        </authorList>
    </citation>
    <scope>NUCLEOTIDE SEQUENCE [LARGE SCALE GENOMIC DNA]</scope>
    <source>
        <strain evidence="12 13">DSM 23609</strain>
    </source>
</reference>
<dbReference type="RefSeq" id="WP_091534987.1">
    <property type="nucleotide sequence ID" value="NZ_FOOC01000012.1"/>
</dbReference>
<comment type="similarity">
    <text evidence="2">Belongs to the asparagine synthetase family.</text>
</comment>
<evidence type="ECO:0000256" key="3">
    <source>
        <dbReference type="ARBA" id="ARBA00012737"/>
    </source>
</evidence>
<dbReference type="InterPro" id="IPR033738">
    <property type="entry name" value="AsnB_N"/>
</dbReference>
<protein>
    <recommendedName>
        <fullName evidence="3">asparagine synthase (glutamine-hydrolyzing)</fullName>
        <ecNumber evidence="3">6.3.5.4</ecNumber>
    </recommendedName>
</protein>
<dbReference type="PIRSF" id="PIRSF001589">
    <property type="entry name" value="Asn_synthetase_glu-h"/>
    <property type="match status" value="1"/>
</dbReference>
<dbReference type="GO" id="GO:0005524">
    <property type="term" value="F:ATP binding"/>
    <property type="evidence" value="ECO:0007669"/>
    <property type="project" value="UniProtKB-KW"/>
</dbReference>
<keyword evidence="8" id="KW-0028">Amino-acid biosynthesis</keyword>
<feature type="site" description="Important for beta-aspartyl-AMP intermediate formation" evidence="10">
    <location>
        <position position="387"/>
    </location>
</feature>
<dbReference type="EMBL" id="FOOC01000012">
    <property type="protein sequence ID" value="SFF60768.1"/>
    <property type="molecule type" value="Genomic_DNA"/>
</dbReference>
<feature type="active site" description="For GATase activity" evidence="8">
    <location>
        <position position="2"/>
    </location>
</feature>
<evidence type="ECO:0000259" key="11">
    <source>
        <dbReference type="PROSITE" id="PS51278"/>
    </source>
</evidence>
<feature type="binding site" evidence="9">
    <location>
        <position position="107"/>
    </location>
    <ligand>
        <name>L-glutamine</name>
        <dbReference type="ChEBI" id="CHEBI:58359"/>
    </ligand>
</feature>
<comment type="catalytic activity">
    <reaction evidence="7">
        <text>L-aspartate + L-glutamine + ATP + H2O = L-asparagine + L-glutamate + AMP + diphosphate + H(+)</text>
        <dbReference type="Rhea" id="RHEA:12228"/>
        <dbReference type="ChEBI" id="CHEBI:15377"/>
        <dbReference type="ChEBI" id="CHEBI:15378"/>
        <dbReference type="ChEBI" id="CHEBI:29985"/>
        <dbReference type="ChEBI" id="CHEBI:29991"/>
        <dbReference type="ChEBI" id="CHEBI:30616"/>
        <dbReference type="ChEBI" id="CHEBI:33019"/>
        <dbReference type="ChEBI" id="CHEBI:58048"/>
        <dbReference type="ChEBI" id="CHEBI:58359"/>
        <dbReference type="ChEBI" id="CHEBI:456215"/>
        <dbReference type="EC" id="6.3.5.4"/>
    </reaction>
</comment>
<accession>A0A1I2K359</accession>
<dbReference type="InterPro" id="IPR017932">
    <property type="entry name" value="GATase_2_dom"/>
</dbReference>
<evidence type="ECO:0000313" key="13">
    <source>
        <dbReference type="Proteomes" id="UP000199771"/>
    </source>
</evidence>
<dbReference type="CDD" id="cd01991">
    <property type="entry name" value="Asn_synthase_B_C"/>
    <property type="match status" value="1"/>
</dbReference>
<evidence type="ECO:0000256" key="4">
    <source>
        <dbReference type="ARBA" id="ARBA00022741"/>
    </source>
</evidence>
<organism evidence="12 13">
    <name type="scientific">Fontimonas thermophila</name>
    <dbReference type="NCBI Taxonomy" id="1076937"/>
    <lineage>
        <taxon>Bacteria</taxon>
        <taxon>Pseudomonadati</taxon>
        <taxon>Pseudomonadota</taxon>
        <taxon>Gammaproteobacteria</taxon>
        <taxon>Nevskiales</taxon>
        <taxon>Nevskiaceae</taxon>
        <taxon>Fontimonas</taxon>
    </lineage>
</organism>
<dbReference type="Gene3D" id="3.40.50.620">
    <property type="entry name" value="HUPs"/>
    <property type="match status" value="1"/>
</dbReference>
<dbReference type="NCBIfam" id="TIGR01536">
    <property type="entry name" value="asn_synth_AEB"/>
    <property type="match status" value="1"/>
</dbReference>
<dbReference type="PROSITE" id="PS51278">
    <property type="entry name" value="GATASE_TYPE_2"/>
    <property type="match status" value="1"/>
</dbReference>
<evidence type="ECO:0000256" key="10">
    <source>
        <dbReference type="PIRSR" id="PIRSR001589-3"/>
    </source>
</evidence>
<dbReference type="InterPro" id="IPR051786">
    <property type="entry name" value="ASN_synthetase/amidase"/>
</dbReference>
<dbReference type="GO" id="GO:0004066">
    <property type="term" value="F:asparagine synthase (glutamine-hydrolyzing) activity"/>
    <property type="evidence" value="ECO:0007669"/>
    <property type="project" value="UniProtKB-EC"/>
</dbReference>
<dbReference type="SUPFAM" id="SSF56235">
    <property type="entry name" value="N-terminal nucleophile aminohydrolases (Ntn hydrolases)"/>
    <property type="match status" value="1"/>
</dbReference>
<dbReference type="Proteomes" id="UP000199771">
    <property type="component" value="Unassembled WGS sequence"/>
</dbReference>
<dbReference type="SUPFAM" id="SSF52402">
    <property type="entry name" value="Adenine nucleotide alpha hydrolases-like"/>
    <property type="match status" value="1"/>
</dbReference>